<dbReference type="EMBL" id="SPVF01000112">
    <property type="protein sequence ID" value="TFW22043.1"/>
    <property type="molecule type" value="Genomic_DNA"/>
</dbReference>
<dbReference type="PROSITE" id="PS51257">
    <property type="entry name" value="PROKAR_LIPOPROTEIN"/>
    <property type="match status" value="1"/>
</dbReference>
<name>A0A4Y9SFC3_9BURK</name>
<evidence type="ECO:0000313" key="2">
    <source>
        <dbReference type="Proteomes" id="UP000298438"/>
    </source>
</evidence>
<reference evidence="1 2" key="1">
    <citation type="submission" date="2019-03" db="EMBL/GenBank/DDBJ databases">
        <title>Draft Genome Sequence of Massilia arenosa sp. nov., a Novel Massilia Species Isolated from a Sandy-loam Maize Soil.</title>
        <authorList>
            <person name="Raths R."/>
            <person name="Peta V."/>
            <person name="Bucking H."/>
        </authorList>
    </citation>
    <scope>NUCLEOTIDE SEQUENCE [LARGE SCALE GENOMIC DNA]</scope>
    <source>
        <strain evidence="1 2">MC02</strain>
    </source>
</reference>
<gene>
    <name evidence="1" type="ORF">E4L96_08450</name>
</gene>
<dbReference type="RefSeq" id="WP_135206776.1">
    <property type="nucleotide sequence ID" value="NZ_SPVF01000112.1"/>
</dbReference>
<protein>
    <recommendedName>
        <fullName evidence="3">Lipoprotein</fullName>
    </recommendedName>
</protein>
<comment type="caution">
    <text evidence="1">The sequence shown here is derived from an EMBL/GenBank/DDBJ whole genome shotgun (WGS) entry which is preliminary data.</text>
</comment>
<organism evidence="1 2">
    <name type="scientific">Zemynaea arenosa</name>
    <dbReference type="NCBI Taxonomy" id="2561931"/>
    <lineage>
        <taxon>Bacteria</taxon>
        <taxon>Pseudomonadati</taxon>
        <taxon>Pseudomonadota</taxon>
        <taxon>Betaproteobacteria</taxon>
        <taxon>Burkholderiales</taxon>
        <taxon>Oxalobacteraceae</taxon>
        <taxon>Telluria group</taxon>
        <taxon>Zemynaea</taxon>
    </lineage>
</organism>
<dbReference type="AlphaFoldDB" id="A0A4Y9SFC3"/>
<proteinExistence type="predicted"/>
<keyword evidence="2" id="KW-1185">Reference proteome</keyword>
<sequence length="70" mass="8381">MNKRFFLAMAPLLLAGCLEVEQHPRWVKGEYAGKVDQQPFQVHFHNDRLSWWATLNNRNQRQNEYNRANP</sequence>
<evidence type="ECO:0000313" key="1">
    <source>
        <dbReference type="EMBL" id="TFW22043.1"/>
    </source>
</evidence>
<dbReference type="Proteomes" id="UP000298438">
    <property type="component" value="Unassembled WGS sequence"/>
</dbReference>
<evidence type="ECO:0008006" key="3">
    <source>
        <dbReference type="Google" id="ProtNLM"/>
    </source>
</evidence>
<dbReference type="OrthoDB" id="8688776at2"/>
<accession>A0A4Y9SFC3</accession>